<dbReference type="Proteomes" id="UP000318093">
    <property type="component" value="Unassembled WGS sequence"/>
</dbReference>
<dbReference type="Pfam" id="PF04389">
    <property type="entry name" value="Peptidase_M28"/>
    <property type="match status" value="1"/>
</dbReference>
<sequence length="170" mass="18304">MPEATLVNGDRLWDTVIAMAAVGRTPSGGVRRLALSDEDRDARDLLIRWLRDAGCAVRVDDLGNIYGRVAGTDPEAAPVVCGSHLDTVPTGGRFDGALGVLAALETIRALADARVRTRRPLEVVCWTNEEGARFAPAMLASGVVCGQLTLEQAYAARDLDGRTFEDELRR</sequence>
<name>A0A537JEV7_9BACT</name>
<evidence type="ECO:0000313" key="4">
    <source>
        <dbReference type="Proteomes" id="UP000318093"/>
    </source>
</evidence>
<dbReference type="InterPro" id="IPR007484">
    <property type="entry name" value="Peptidase_M28"/>
</dbReference>
<dbReference type="PANTHER" id="PTHR32494:SF5">
    <property type="entry name" value="ALLANTOATE AMIDOHYDROLASE"/>
    <property type="match status" value="1"/>
</dbReference>
<reference evidence="3 4" key="1">
    <citation type="journal article" date="2019" name="Nat. Microbiol.">
        <title>Mediterranean grassland soil C-N compound turnover is dependent on rainfall and depth, and is mediated by genomically divergent microorganisms.</title>
        <authorList>
            <person name="Diamond S."/>
            <person name="Andeer P.F."/>
            <person name="Li Z."/>
            <person name="Crits-Christoph A."/>
            <person name="Burstein D."/>
            <person name="Anantharaman K."/>
            <person name="Lane K.R."/>
            <person name="Thomas B.C."/>
            <person name="Pan C."/>
            <person name="Northen T.R."/>
            <person name="Banfield J.F."/>
        </authorList>
    </citation>
    <scope>NUCLEOTIDE SEQUENCE [LARGE SCALE GENOMIC DNA]</scope>
    <source>
        <strain evidence="3">NP_6</strain>
    </source>
</reference>
<feature type="domain" description="Peptidase M28" evidence="2">
    <location>
        <begin position="64"/>
        <end position="131"/>
    </location>
</feature>
<evidence type="ECO:0000259" key="2">
    <source>
        <dbReference type="Pfam" id="PF04389"/>
    </source>
</evidence>
<feature type="non-terminal residue" evidence="3">
    <location>
        <position position="170"/>
    </location>
</feature>
<protein>
    <submittedName>
        <fullName evidence="3">M20/M25/M40 family metallo-hydrolase</fullName>
    </submittedName>
</protein>
<dbReference type="PANTHER" id="PTHR32494">
    <property type="entry name" value="ALLANTOATE DEIMINASE-RELATED"/>
    <property type="match status" value="1"/>
</dbReference>
<dbReference type="GO" id="GO:0016813">
    <property type="term" value="F:hydrolase activity, acting on carbon-nitrogen (but not peptide) bonds, in linear amidines"/>
    <property type="evidence" value="ECO:0007669"/>
    <property type="project" value="InterPro"/>
</dbReference>
<organism evidence="3 4">
    <name type="scientific">Candidatus Segetimicrobium genomatis</name>
    <dbReference type="NCBI Taxonomy" id="2569760"/>
    <lineage>
        <taxon>Bacteria</taxon>
        <taxon>Bacillati</taxon>
        <taxon>Candidatus Sysuimicrobiota</taxon>
        <taxon>Candidatus Sysuimicrobiia</taxon>
        <taxon>Candidatus Sysuimicrobiales</taxon>
        <taxon>Candidatus Segetimicrobiaceae</taxon>
        <taxon>Candidatus Segetimicrobium</taxon>
    </lineage>
</organism>
<gene>
    <name evidence="3" type="ORF">E6H03_06735</name>
</gene>
<dbReference type="AlphaFoldDB" id="A0A537JEV7"/>
<proteinExistence type="predicted"/>
<dbReference type="SUPFAM" id="SSF53187">
    <property type="entry name" value="Zn-dependent exopeptidases"/>
    <property type="match status" value="1"/>
</dbReference>
<evidence type="ECO:0000256" key="1">
    <source>
        <dbReference type="ARBA" id="ARBA00022801"/>
    </source>
</evidence>
<dbReference type="InterPro" id="IPR010158">
    <property type="entry name" value="Amidase_Cbmase"/>
</dbReference>
<accession>A0A537JEV7</accession>
<dbReference type="EMBL" id="VBAN01000198">
    <property type="protein sequence ID" value="TMI81636.1"/>
    <property type="molecule type" value="Genomic_DNA"/>
</dbReference>
<keyword evidence="1 3" id="KW-0378">Hydrolase</keyword>
<evidence type="ECO:0000313" key="3">
    <source>
        <dbReference type="EMBL" id="TMI81636.1"/>
    </source>
</evidence>
<comment type="caution">
    <text evidence="3">The sequence shown here is derived from an EMBL/GenBank/DDBJ whole genome shotgun (WGS) entry which is preliminary data.</text>
</comment>
<dbReference type="Gene3D" id="3.40.630.10">
    <property type="entry name" value="Zn peptidases"/>
    <property type="match status" value="1"/>
</dbReference>